<evidence type="ECO:0000313" key="3">
    <source>
        <dbReference type="EMBL" id="SDY42648.1"/>
    </source>
</evidence>
<accession>A0A1H3JTF7</accession>
<dbReference type="InterPro" id="IPR051603">
    <property type="entry name" value="Zinc-ADH_QOR/CCCR"/>
</dbReference>
<name>A0A1H3JTF7_9EURY</name>
<dbReference type="InterPro" id="IPR036291">
    <property type="entry name" value="NAD(P)-bd_dom_sf"/>
</dbReference>
<dbReference type="SMART" id="SM00829">
    <property type="entry name" value="PKS_ER"/>
    <property type="match status" value="1"/>
</dbReference>
<dbReference type="Proteomes" id="UP000199170">
    <property type="component" value="Unassembled WGS sequence"/>
</dbReference>
<dbReference type="GO" id="GO:0043168">
    <property type="term" value="F:anion binding"/>
    <property type="evidence" value="ECO:0007669"/>
    <property type="project" value="UniProtKB-ARBA"/>
</dbReference>
<dbReference type="SUPFAM" id="SSF51735">
    <property type="entry name" value="NAD(P)-binding Rossmann-fold domains"/>
    <property type="match status" value="1"/>
</dbReference>
<evidence type="ECO:0000313" key="4">
    <source>
        <dbReference type="Proteomes" id="UP000199170"/>
    </source>
</evidence>
<dbReference type="Pfam" id="PF13602">
    <property type="entry name" value="ADH_zinc_N_2"/>
    <property type="match status" value="1"/>
</dbReference>
<dbReference type="GO" id="GO:0030554">
    <property type="term" value="F:adenyl nucleotide binding"/>
    <property type="evidence" value="ECO:0007669"/>
    <property type="project" value="UniProtKB-ARBA"/>
</dbReference>
<proteinExistence type="predicted"/>
<evidence type="ECO:0000256" key="1">
    <source>
        <dbReference type="ARBA" id="ARBA00022857"/>
    </source>
</evidence>
<dbReference type="InterPro" id="IPR013154">
    <property type="entry name" value="ADH-like_N"/>
</dbReference>
<dbReference type="CDD" id="cd08253">
    <property type="entry name" value="zeta_crystallin"/>
    <property type="match status" value="1"/>
</dbReference>
<dbReference type="OrthoDB" id="146629at2157"/>
<dbReference type="AlphaFoldDB" id="A0A1H3JTF7"/>
<dbReference type="EMBL" id="FNPB01000015">
    <property type="protein sequence ID" value="SDY42648.1"/>
    <property type="molecule type" value="Genomic_DNA"/>
</dbReference>
<dbReference type="PANTHER" id="PTHR44154">
    <property type="entry name" value="QUINONE OXIDOREDUCTASE"/>
    <property type="match status" value="1"/>
</dbReference>
<dbReference type="GO" id="GO:0016616">
    <property type="term" value="F:oxidoreductase activity, acting on the CH-OH group of donors, NAD or NADP as acceptor"/>
    <property type="evidence" value="ECO:0007669"/>
    <property type="project" value="UniProtKB-ARBA"/>
</dbReference>
<gene>
    <name evidence="3" type="ORF">SAMN04487946_11522</name>
</gene>
<dbReference type="SUPFAM" id="SSF50129">
    <property type="entry name" value="GroES-like"/>
    <property type="match status" value="1"/>
</dbReference>
<dbReference type="PANTHER" id="PTHR44154:SF1">
    <property type="entry name" value="QUINONE OXIDOREDUCTASE"/>
    <property type="match status" value="1"/>
</dbReference>
<dbReference type="Gene3D" id="3.40.50.720">
    <property type="entry name" value="NAD(P)-binding Rossmann-like Domain"/>
    <property type="match status" value="1"/>
</dbReference>
<sequence>MRAVRFHEHGGPDVLTVDEVDDPDPDYGQVLVDIEAAGVNPVDTYFREGAYPVPHLPFIGGGDFAGTVAEVGAGVERFAVGDRVFGTGLGNGMPGSYAERAAAPVDFVSHLPDDVSFVDGAALGTVGATAWQALVHHAATKPTEIVLVHGGSGGVGHAAIQLAETMGARVHATASPEYAGTLTDLGADQVFDYDRTDLEAAVVDAGGADVVVDLHMDQYLQLNANVVNTGGRVIGIGNDTAEGGFDDIGVTKGKEVQYQFMSMFNADDLSAVLDRVGTLAASGEMLPVVHETYDLDDAGEAQRAVLEDSFVGKLVLVP</sequence>
<dbReference type="GO" id="GO:0044281">
    <property type="term" value="P:small molecule metabolic process"/>
    <property type="evidence" value="ECO:0007669"/>
    <property type="project" value="UniProtKB-ARBA"/>
</dbReference>
<protein>
    <submittedName>
        <fullName evidence="3">NADPH:quinone reductase</fullName>
    </submittedName>
</protein>
<dbReference type="RefSeq" id="WP_089769214.1">
    <property type="nucleotide sequence ID" value="NZ_FNPB01000015.1"/>
</dbReference>
<evidence type="ECO:0000259" key="2">
    <source>
        <dbReference type="SMART" id="SM00829"/>
    </source>
</evidence>
<dbReference type="InterPro" id="IPR020843">
    <property type="entry name" value="ER"/>
</dbReference>
<organism evidence="3 4">
    <name type="scientific">Halobellus clavatus</name>
    <dbReference type="NCBI Taxonomy" id="660517"/>
    <lineage>
        <taxon>Archaea</taxon>
        <taxon>Methanobacteriati</taxon>
        <taxon>Methanobacteriota</taxon>
        <taxon>Stenosarchaea group</taxon>
        <taxon>Halobacteria</taxon>
        <taxon>Halobacteriales</taxon>
        <taxon>Haloferacaceae</taxon>
        <taxon>Halobellus</taxon>
    </lineage>
</organism>
<feature type="domain" description="Enoyl reductase (ER)" evidence="2">
    <location>
        <begin position="10"/>
        <end position="316"/>
    </location>
</feature>
<dbReference type="Pfam" id="PF08240">
    <property type="entry name" value="ADH_N"/>
    <property type="match status" value="1"/>
</dbReference>
<keyword evidence="4" id="KW-1185">Reference proteome</keyword>
<dbReference type="STRING" id="660517.SAMN04487946_11522"/>
<keyword evidence="1" id="KW-0521">NADP</keyword>
<reference evidence="4" key="1">
    <citation type="submission" date="2016-10" db="EMBL/GenBank/DDBJ databases">
        <authorList>
            <person name="Varghese N."/>
            <person name="Submissions S."/>
        </authorList>
    </citation>
    <scope>NUCLEOTIDE SEQUENCE [LARGE SCALE GENOMIC DNA]</scope>
    <source>
        <strain evidence="4">CGMCC 1.10118</strain>
    </source>
</reference>
<dbReference type="Gene3D" id="3.90.180.10">
    <property type="entry name" value="Medium-chain alcohol dehydrogenases, catalytic domain"/>
    <property type="match status" value="1"/>
</dbReference>
<dbReference type="InterPro" id="IPR011032">
    <property type="entry name" value="GroES-like_sf"/>
</dbReference>